<name>A0AAD7Z9I7_DIPPU</name>
<proteinExistence type="predicted"/>
<organism evidence="2 3">
    <name type="scientific">Diploptera punctata</name>
    <name type="common">Pacific beetle cockroach</name>
    <dbReference type="NCBI Taxonomy" id="6984"/>
    <lineage>
        <taxon>Eukaryota</taxon>
        <taxon>Metazoa</taxon>
        <taxon>Ecdysozoa</taxon>
        <taxon>Arthropoda</taxon>
        <taxon>Hexapoda</taxon>
        <taxon>Insecta</taxon>
        <taxon>Pterygota</taxon>
        <taxon>Neoptera</taxon>
        <taxon>Polyneoptera</taxon>
        <taxon>Dictyoptera</taxon>
        <taxon>Blattodea</taxon>
        <taxon>Blaberoidea</taxon>
        <taxon>Blaberidae</taxon>
        <taxon>Diplopterinae</taxon>
        <taxon>Diploptera</taxon>
    </lineage>
</organism>
<keyword evidence="3" id="KW-1185">Reference proteome</keyword>
<gene>
    <name evidence="2" type="ORF">L9F63_006909</name>
</gene>
<dbReference type="Proteomes" id="UP001233999">
    <property type="component" value="Unassembled WGS sequence"/>
</dbReference>
<feature type="non-terminal residue" evidence="2">
    <location>
        <position position="1"/>
    </location>
</feature>
<reference evidence="2" key="1">
    <citation type="journal article" date="2023" name="IScience">
        <title>Live-bearing cockroach genome reveals convergent evolutionary mechanisms linked to viviparity in insects and beyond.</title>
        <authorList>
            <person name="Fouks B."/>
            <person name="Harrison M.C."/>
            <person name="Mikhailova A.A."/>
            <person name="Marchal E."/>
            <person name="English S."/>
            <person name="Carruthers M."/>
            <person name="Jennings E.C."/>
            <person name="Chiamaka E.L."/>
            <person name="Frigard R.A."/>
            <person name="Pippel M."/>
            <person name="Attardo G.M."/>
            <person name="Benoit J.B."/>
            <person name="Bornberg-Bauer E."/>
            <person name="Tobe S.S."/>
        </authorList>
    </citation>
    <scope>NUCLEOTIDE SEQUENCE</scope>
    <source>
        <strain evidence="2">Stay&amp;Tobe</strain>
    </source>
</reference>
<feature type="compositionally biased region" description="Low complexity" evidence="1">
    <location>
        <begin position="35"/>
        <end position="45"/>
    </location>
</feature>
<reference evidence="2" key="2">
    <citation type="submission" date="2023-05" db="EMBL/GenBank/DDBJ databases">
        <authorList>
            <person name="Fouks B."/>
        </authorList>
    </citation>
    <scope>NUCLEOTIDE SEQUENCE</scope>
    <source>
        <strain evidence="2">Stay&amp;Tobe</strain>
        <tissue evidence="2">Testes</tissue>
    </source>
</reference>
<dbReference type="AlphaFoldDB" id="A0AAD7Z9I7"/>
<protein>
    <submittedName>
        <fullName evidence="2">Uncharacterized protein</fullName>
    </submittedName>
</protein>
<comment type="caution">
    <text evidence="2">The sequence shown here is derived from an EMBL/GenBank/DDBJ whole genome shotgun (WGS) entry which is preliminary data.</text>
</comment>
<sequence>AAGRGAMISMELPPVHPQHLHTAVSMGHHVDPLHQQQQQQQQQQQGNSMLHHAMVAEEPKKKHFSHDIQRNMMLSLESVERLYNSLRCFCILANARPSRSRRLQCY</sequence>
<evidence type="ECO:0000313" key="3">
    <source>
        <dbReference type="Proteomes" id="UP001233999"/>
    </source>
</evidence>
<feature type="region of interest" description="Disordered" evidence="1">
    <location>
        <begin position="30"/>
        <end position="49"/>
    </location>
</feature>
<evidence type="ECO:0000256" key="1">
    <source>
        <dbReference type="SAM" id="MobiDB-lite"/>
    </source>
</evidence>
<dbReference type="EMBL" id="JASPKZ010009803">
    <property type="protein sequence ID" value="KAJ9576247.1"/>
    <property type="molecule type" value="Genomic_DNA"/>
</dbReference>
<evidence type="ECO:0000313" key="2">
    <source>
        <dbReference type="EMBL" id="KAJ9576247.1"/>
    </source>
</evidence>
<accession>A0AAD7Z9I7</accession>
<feature type="non-terminal residue" evidence="2">
    <location>
        <position position="106"/>
    </location>
</feature>